<feature type="domain" description="14-3-3" evidence="2">
    <location>
        <begin position="34"/>
        <end position="88"/>
    </location>
</feature>
<evidence type="ECO:0000313" key="3">
    <source>
        <dbReference type="EMBL" id="KAK3014748.1"/>
    </source>
</evidence>
<dbReference type="Proteomes" id="UP001188597">
    <property type="component" value="Unassembled WGS sequence"/>
</dbReference>
<evidence type="ECO:0000259" key="2">
    <source>
        <dbReference type="Pfam" id="PF00244"/>
    </source>
</evidence>
<reference evidence="3" key="1">
    <citation type="submission" date="2022-12" db="EMBL/GenBank/DDBJ databases">
        <title>Draft genome assemblies for two species of Escallonia (Escalloniales).</title>
        <authorList>
            <person name="Chanderbali A."/>
            <person name="Dervinis C."/>
            <person name="Anghel I."/>
            <person name="Soltis D."/>
            <person name="Soltis P."/>
            <person name="Zapata F."/>
        </authorList>
    </citation>
    <scope>NUCLEOTIDE SEQUENCE</scope>
    <source>
        <strain evidence="3">UCBG64.0493</strain>
        <tissue evidence="3">Leaf</tissue>
    </source>
</reference>
<name>A0AA88VVI1_9ASTE</name>
<evidence type="ECO:0000313" key="4">
    <source>
        <dbReference type="Proteomes" id="UP001188597"/>
    </source>
</evidence>
<dbReference type="PANTHER" id="PTHR18860">
    <property type="entry name" value="14-3-3 PROTEIN"/>
    <property type="match status" value="1"/>
</dbReference>
<protein>
    <recommendedName>
        <fullName evidence="2">14-3-3 domain-containing protein</fullName>
    </recommendedName>
</protein>
<comment type="similarity">
    <text evidence="1">Belongs to the 14-3-3 family.</text>
</comment>
<dbReference type="InterPro" id="IPR036815">
    <property type="entry name" value="14-3-3_dom_sf"/>
</dbReference>
<dbReference type="EMBL" id="JAVXUP010001195">
    <property type="protein sequence ID" value="KAK3014748.1"/>
    <property type="molecule type" value="Genomic_DNA"/>
</dbReference>
<accession>A0AA88VVI1</accession>
<proteinExistence type="inferred from homology"/>
<sequence>MARKWLVPRKSQPKNPMGRLHFRLSSLVTGSTPAAELTVKERNLLSVAFKNLIGWLRVAWLIVSSIKQKDESQKNDDHVALGRDYKSKGTTPYRGNFIAESTFSPLYLPRITNPDGLR</sequence>
<dbReference type="SUPFAM" id="SSF48445">
    <property type="entry name" value="14-3-3 protein"/>
    <property type="match status" value="1"/>
</dbReference>
<dbReference type="InterPro" id="IPR000308">
    <property type="entry name" value="14-3-3"/>
</dbReference>
<dbReference type="Pfam" id="PF00244">
    <property type="entry name" value="14-3-3"/>
    <property type="match status" value="1"/>
</dbReference>
<dbReference type="Gene3D" id="1.20.190.20">
    <property type="entry name" value="14-3-3 domain"/>
    <property type="match status" value="1"/>
</dbReference>
<organism evidence="3 4">
    <name type="scientific">Escallonia herrerae</name>
    <dbReference type="NCBI Taxonomy" id="1293975"/>
    <lineage>
        <taxon>Eukaryota</taxon>
        <taxon>Viridiplantae</taxon>
        <taxon>Streptophyta</taxon>
        <taxon>Embryophyta</taxon>
        <taxon>Tracheophyta</taxon>
        <taxon>Spermatophyta</taxon>
        <taxon>Magnoliopsida</taxon>
        <taxon>eudicotyledons</taxon>
        <taxon>Gunneridae</taxon>
        <taxon>Pentapetalae</taxon>
        <taxon>asterids</taxon>
        <taxon>campanulids</taxon>
        <taxon>Escalloniales</taxon>
        <taxon>Escalloniaceae</taxon>
        <taxon>Escallonia</taxon>
    </lineage>
</organism>
<comment type="caution">
    <text evidence="3">The sequence shown here is derived from an EMBL/GenBank/DDBJ whole genome shotgun (WGS) entry which is preliminary data.</text>
</comment>
<gene>
    <name evidence="3" type="ORF">RJ639_009903</name>
</gene>
<dbReference type="AlphaFoldDB" id="A0AA88VVI1"/>
<keyword evidence="4" id="KW-1185">Reference proteome</keyword>
<dbReference type="InterPro" id="IPR023410">
    <property type="entry name" value="14-3-3_domain"/>
</dbReference>
<evidence type="ECO:0000256" key="1">
    <source>
        <dbReference type="ARBA" id="ARBA00006141"/>
    </source>
</evidence>